<feature type="compositionally biased region" description="Polar residues" evidence="1">
    <location>
        <begin position="8"/>
        <end position="18"/>
    </location>
</feature>
<feature type="region of interest" description="Disordered" evidence="1">
    <location>
        <begin position="1"/>
        <end position="20"/>
    </location>
</feature>
<protein>
    <recommendedName>
        <fullName evidence="5">DUF3077 domain-containing protein</fullName>
    </recommendedName>
</protein>
<evidence type="ECO:0000313" key="3">
    <source>
        <dbReference type="EMBL" id="MBV4554580.1"/>
    </source>
</evidence>
<evidence type="ECO:0000256" key="1">
    <source>
        <dbReference type="SAM" id="MobiDB-lite"/>
    </source>
</evidence>
<reference evidence="2" key="2">
    <citation type="submission" date="2020-07" db="EMBL/GenBank/DDBJ databases">
        <authorList>
            <person name="Lood C."/>
            <person name="Girard L."/>
        </authorList>
    </citation>
    <scope>NUCLEOTIDE SEQUENCE</scope>
    <source>
        <strain evidence="2">SWRI102</strain>
    </source>
</reference>
<reference evidence="2 4" key="1">
    <citation type="journal article" date="2020" name="Microorganisms">
        <title>Reliable Identification of Environmental Pseudomonas Isolates Using the rpoD Gene.</title>
        <authorList>
            <consortium name="The Broad Institute Genome Sequencing Platform"/>
            <person name="Girard L."/>
            <person name="Lood C."/>
            <person name="Rokni-Zadeh H."/>
            <person name="van Noort V."/>
            <person name="Lavigne R."/>
            <person name="De Mot R."/>
        </authorList>
    </citation>
    <scope>NUCLEOTIDE SEQUENCE</scope>
    <source>
        <strain evidence="2 4">SWRI102</strain>
    </source>
</reference>
<name>A0A923FRJ8_9PSED</name>
<evidence type="ECO:0000313" key="4">
    <source>
        <dbReference type="Proteomes" id="UP000659438"/>
    </source>
</evidence>
<proteinExistence type="predicted"/>
<evidence type="ECO:0008006" key="5">
    <source>
        <dbReference type="Google" id="ProtNLM"/>
    </source>
</evidence>
<reference evidence="3" key="3">
    <citation type="submission" date="2021-06" db="EMBL/GenBank/DDBJ databases">
        <title>Updating the genus Pseudomonas: Description of 43 new species and partition of the Pseudomonas putida group.</title>
        <authorList>
            <person name="Girard L."/>
            <person name="Lood C."/>
            <person name="Vandamme P."/>
            <person name="Rokni-Zadeh H."/>
            <person name="Van Noort V."/>
            <person name="Hofte M."/>
            <person name="Lavigne R."/>
            <person name="De Mot R."/>
        </authorList>
    </citation>
    <scope>NUCLEOTIDE SEQUENCE</scope>
    <source>
        <strain evidence="3">SWRI102</strain>
    </source>
</reference>
<dbReference type="AlphaFoldDB" id="A0A923FRJ8"/>
<comment type="caution">
    <text evidence="2">The sequence shown here is derived from an EMBL/GenBank/DDBJ whole genome shotgun (WGS) entry which is preliminary data.</text>
</comment>
<sequence>MQKVIPNATESQDVSTVDTHQEHPECISRVFTVLPNIDTQSLLCHASETLASLNVMSTDLAGELQGANRSMAMALQQLTELGELLVNRALENLEPPVGTPDASLNNQR</sequence>
<gene>
    <name evidence="3" type="ORF">HU742_025855</name>
    <name evidence="2" type="ORF">HU742_19785</name>
</gene>
<organism evidence="2">
    <name type="scientific">Pseudomonas marvdashtae</name>
    <dbReference type="NCBI Taxonomy" id="2745500"/>
    <lineage>
        <taxon>Bacteria</taxon>
        <taxon>Pseudomonadati</taxon>
        <taxon>Pseudomonadota</taxon>
        <taxon>Gammaproteobacteria</taxon>
        <taxon>Pseudomonadales</taxon>
        <taxon>Pseudomonadaceae</taxon>
        <taxon>Pseudomonas</taxon>
    </lineage>
</organism>
<keyword evidence="4" id="KW-1185">Reference proteome</keyword>
<evidence type="ECO:0000313" key="2">
    <source>
        <dbReference type="EMBL" id="MBC3397459.1"/>
    </source>
</evidence>
<accession>A0A923FRJ8</accession>
<dbReference type="EMBL" id="JABWQX010000008">
    <property type="protein sequence ID" value="MBC3397459.1"/>
    <property type="molecule type" value="Genomic_DNA"/>
</dbReference>
<dbReference type="Proteomes" id="UP000659438">
    <property type="component" value="Unassembled WGS sequence"/>
</dbReference>
<dbReference type="Pfam" id="PF19619">
    <property type="entry name" value="DUF6124"/>
    <property type="match status" value="1"/>
</dbReference>
<dbReference type="EMBL" id="JABWQX020000008">
    <property type="protein sequence ID" value="MBV4554580.1"/>
    <property type="molecule type" value="Genomic_DNA"/>
</dbReference>
<dbReference type="RefSeq" id="WP_186639693.1">
    <property type="nucleotide sequence ID" value="NZ_JABWQX020000008.1"/>
</dbReference>